<organism evidence="2 3">
    <name type="scientific">Stephania yunnanensis</name>
    <dbReference type="NCBI Taxonomy" id="152371"/>
    <lineage>
        <taxon>Eukaryota</taxon>
        <taxon>Viridiplantae</taxon>
        <taxon>Streptophyta</taxon>
        <taxon>Embryophyta</taxon>
        <taxon>Tracheophyta</taxon>
        <taxon>Spermatophyta</taxon>
        <taxon>Magnoliopsida</taxon>
        <taxon>Ranunculales</taxon>
        <taxon>Menispermaceae</taxon>
        <taxon>Menispermoideae</taxon>
        <taxon>Cissampelideae</taxon>
        <taxon>Stephania</taxon>
    </lineage>
</organism>
<dbReference type="Proteomes" id="UP001420932">
    <property type="component" value="Unassembled WGS sequence"/>
</dbReference>
<feature type="region of interest" description="Disordered" evidence="1">
    <location>
        <begin position="1"/>
        <end position="100"/>
    </location>
</feature>
<feature type="compositionally biased region" description="Basic and acidic residues" evidence="1">
    <location>
        <begin position="1"/>
        <end position="44"/>
    </location>
</feature>
<dbReference type="AlphaFoldDB" id="A0AAP0FI43"/>
<comment type="caution">
    <text evidence="2">The sequence shown here is derived from an EMBL/GenBank/DDBJ whole genome shotgun (WGS) entry which is preliminary data.</text>
</comment>
<proteinExistence type="predicted"/>
<evidence type="ECO:0000313" key="3">
    <source>
        <dbReference type="Proteomes" id="UP001420932"/>
    </source>
</evidence>
<feature type="compositionally biased region" description="Basic and acidic residues" evidence="1">
    <location>
        <begin position="64"/>
        <end position="79"/>
    </location>
</feature>
<dbReference type="EMBL" id="JBBNAF010000010">
    <property type="protein sequence ID" value="KAK9107387.1"/>
    <property type="molecule type" value="Genomic_DNA"/>
</dbReference>
<feature type="compositionally biased region" description="Acidic residues" evidence="1">
    <location>
        <begin position="91"/>
        <end position="100"/>
    </location>
</feature>
<keyword evidence="3" id="KW-1185">Reference proteome</keyword>
<reference evidence="2 3" key="1">
    <citation type="submission" date="2024-01" db="EMBL/GenBank/DDBJ databases">
        <title>Genome assemblies of Stephania.</title>
        <authorList>
            <person name="Yang L."/>
        </authorList>
    </citation>
    <scope>NUCLEOTIDE SEQUENCE [LARGE SCALE GENOMIC DNA]</scope>
    <source>
        <strain evidence="2">YNDBR</strain>
        <tissue evidence="2">Leaf</tissue>
    </source>
</reference>
<evidence type="ECO:0000313" key="2">
    <source>
        <dbReference type="EMBL" id="KAK9107387.1"/>
    </source>
</evidence>
<name>A0AAP0FI43_9MAGN</name>
<accession>A0AAP0FI43</accession>
<protein>
    <submittedName>
        <fullName evidence="2">Uncharacterized protein</fullName>
    </submittedName>
</protein>
<evidence type="ECO:0000256" key="1">
    <source>
        <dbReference type="SAM" id="MobiDB-lite"/>
    </source>
</evidence>
<sequence length="100" mass="11387">MQRGERRDARRPATRETQREEARCRTTSEEARCRTTSEEARCRTTSESARCKGRRCDAADDDRGDAGRPGDEHREETRGLGKGRTRKGTTSDDDNEVEAR</sequence>
<gene>
    <name evidence="2" type="ORF">Syun_023398</name>
</gene>